<keyword evidence="6" id="KW-1185">Reference proteome</keyword>
<dbReference type="RefSeq" id="WP_087552101.1">
    <property type="nucleotide sequence ID" value="NZ_CP033133.1"/>
</dbReference>
<accession>A0A3G2SYP3</accession>
<dbReference type="InterPro" id="IPR036380">
    <property type="entry name" value="Isochorismatase-like_sf"/>
</dbReference>
<keyword evidence="1" id="KW-0378">Hydrolase</keyword>
<protein>
    <submittedName>
        <fullName evidence="3">Isochorismatase family protein</fullName>
    </submittedName>
</protein>
<name>A0A3G2SYP3_9GAMM</name>
<feature type="domain" description="Isochorismatase-like" evidence="2">
    <location>
        <begin position="29"/>
        <end position="204"/>
    </location>
</feature>
<evidence type="ECO:0000259" key="2">
    <source>
        <dbReference type="Pfam" id="PF00857"/>
    </source>
</evidence>
<evidence type="ECO:0000313" key="4">
    <source>
        <dbReference type="EMBL" id="RZG46402.1"/>
    </source>
</evidence>
<dbReference type="InterPro" id="IPR050272">
    <property type="entry name" value="Isochorismatase-like_hydrls"/>
</dbReference>
<reference evidence="3 5" key="1">
    <citation type="submission" date="2018-10" db="EMBL/GenBank/DDBJ databases">
        <title>The complete genome of Acinetobacter wuhouensis strain WCHAW010062.</title>
        <authorList>
            <person name="Hu Y."/>
            <person name="Long H."/>
            <person name="Feng Y."/>
            <person name="Zong Z."/>
        </authorList>
    </citation>
    <scope>NUCLEOTIDE SEQUENCE [LARGE SCALE GENOMIC DNA]</scope>
    <source>
        <strain evidence="3 5">WCHAW010062</strain>
    </source>
</reference>
<proteinExistence type="predicted"/>
<reference evidence="4 6" key="2">
    <citation type="submission" date="2019-02" db="EMBL/GenBank/DDBJ databases">
        <title>The Batch Genome Submission of Acinetobacter spp. strains.</title>
        <authorList>
            <person name="Qin J."/>
            <person name="Hu Y."/>
            <person name="Ye H."/>
            <person name="Wei L."/>
            <person name="Feng Y."/>
            <person name="Zong Z."/>
        </authorList>
    </citation>
    <scope>NUCLEOTIDE SEQUENCE [LARGE SCALE GENOMIC DNA]</scope>
    <source>
        <strain evidence="4 6">WCHAW060049</strain>
    </source>
</reference>
<dbReference type="Proteomes" id="UP000293863">
    <property type="component" value="Unassembled WGS sequence"/>
</dbReference>
<evidence type="ECO:0000313" key="6">
    <source>
        <dbReference type="Proteomes" id="UP000293863"/>
    </source>
</evidence>
<evidence type="ECO:0000313" key="5">
    <source>
        <dbReference type="Proteomes" id="UP000279962"/>
    </source>
</evidence>
<dbReference type="EMBL" id="CP033133">
    <property type="protein sequence ID" value="AYO52812.1"/>
    <property type="molecule type" value="Genomic_DNA"/>
</dbReference>
<dbReference type="PANTHER" id="PTHR43540">
    <property type="entry name" value="PEROXYUREIDOACRYLATE/UREIDOACRYLATE AMIDOHYDROLASE-RELATED"/>
    <property type="match status" value="1"/>
</dbReference>
<evidence type="ECO:0000256" key="1">
    <source>
        <dbReference type="ARBA" id="ARBA00022801"/>
    </source>
</evidence>
<sequence length="217" mass="24036">MSQQNVQENLQSNYQGVWGNRIGFGKKPVLLLVDFMQSYTTETEPLFAPDVIKAVQETKDILELAREQDILVIHTNILYHPNQLDGGMWVKKSPVMAAMVATNPATQFCPEVKPLDGELVITKNYASAFFGTSLASILSTQAIDTIIIVGCSTSGCVRATAVDSVQHGFRTIVVRECVGDRHQAPHEANLFDIDSKYGDVVSKQETVDYFQKIKVIK</sequence>
<dbReference type="AlphaFoldDB" id="A0A3G2SYP3"/>
<gene>
    <name evidence="3" type="ORF">CDG68_03530</name>
    <name evidence="4" type="ORF">EXU28_08890</name>
</gene>
<dbReference type="Gene3D" id="3.40.50.850">
    <property type="entry name" value="Isochorismatase-like"/>
    <property type="match status" value="1"/>
</dbReference>
<evidence type="ECO:0000313" key="3">
    <source>
        <dbReference type="EMBL" id="AYO52812.1"/>
    </source>
</evidence>
<dbReference type="Pfam" id="PF00857">
    <property type="entry name" value="Isochorismatase"/>
    <property type="match status" value="1"/>
</dbReference>
<organism evidence="3 5">
    <name type="scientific">Acinetobacter wuhouensis</name>
    <dbReference type="NCBI Taxonomy" id="1879050"/>
    <lineage>
        <taxon>Bacteria</taxon>
        <taxon>Pseudomonadati</taxon>
        <taxon>Pseudomonadota</taxon>
        <taxon>Gammaproteobacteria</taxon>
        <taxon>Moraxellales</taxon>
        <taxon>Moraxellaceae</taxon>
        <taxon>Acinetobacter</taxon>
    </lineage>
</organism>
<dbReference type="SUPFAM" id="SSF52499">
    <property type="entry name" value="Isochorismatase-like hydrolases"/>
    <property type="match status" value="1"/>
</dbReference>
<dbReference type="PANTHER" id="PTHR43540:SF1">
    <property type="entry name" value="ISOCHORISMATASE HYDROLASE"/>
    <property type="match status" value="1"/>
</dbReference>
<dbReference type="CDD" id="cd01015">
    <property type="entry name" value="CSHase"/>
    <property type="match status" value="1"/>
</dbReference>
<dbReference type="InterPro" id="IPR000868">
    <property type="entry name" value="Isochorismatase-like_dom"/>
</dbReference>
<dbReference type="GO" id="GO:0016787">
    <property type="term" value="F:hydrolase activity"/>
    <property type="evidence" value="ECO:0007669"/>
    <property type="project" value="UniProtKB-KW"/>
</dbReference>
<dbReference type="Proteomes" id="UP000279962">
    <property type="component" value="Chromosome"/>
</dbReference>
<dbReference type="EMBL" id="SGSQ01000012">
    <property type="protein sequence ID" value="RZG46402.1"/>
    <property type="molecule type" value="Genomic_DNA"/>
</dbReference>